<dbReference type="GeneID" id="70235503"/>
<evidence type="ECO:0000313" key="3">
    <source>
        <dbReference type="Proteomes" id="UP000769157"/>
    </source>
</evidence>
<accession>A0A9P8T586</accession>
<dbReference type="OrthoDB" id="4041975at2759"/>
<keyword evidence="3" id="KW-1185">Reference proteome</keyword>
<feature type="transmembrane region" description="Helical" evidence="1">
    <location>
        <begin position="51"/>
        <end position="75"/>
    </location>
</feature>
<comment type="caution">
    <text evidence="2">The sequence shown here is derived from an EMBL/GenBank/DDBJ whole genome shotgun (WGS) entry which is preliminary data.</text>
</comment>
<name>A0A9P8T586_9ASCO</name>
<keyword evidence="1" id="KW-0472">Membrane</keyword>
<dbReference type="EMBL" id="JAEUBE010000255">
    <property type="protein sequence ID" value="KAH3666541.1"/>
    <property type="molecule type" value="Genomic_DNA"/>
</dbReference>
<protein>
    <submittedName>
        <fullName evidence="2">Uncharacterized protein</fullName>
    </submittedName>
</protein>
<proteinExistence type="predicted"/>
<keyword evidence="1" id="KW-0812">Transmembrane</keyword>
<keyword evidence="1" id="KW-1133">Transmembrane helix</keyword>
<evidence type="ECO:0000256" key="1">
    <source>
        <dbReference type="SAM" id="Phobius"/>
    </source>
</evidence>
<dbReference type="RefSeq" id="XP_046061672.1">
    <property type="nucleotide sequence ID" value="XM_046204523.1"/>
</dbReference>
<evidence type="ECO:0000313" key="2">
    <source>
        <dbReference type="EMBL" id="KAH3666541.1"/>
    </source>
</evidence>
<reference evidence="2" key="1">
    <citation type="journal article" date="2021" name="Open Biol.">
        <title>Shared evolutionary footprints suggest mitochondrial oxidative damage underlies multiple complex I losses in fungi.</title>
        <authorList>
            <person name="Schikora-Tamarit M.A."/>
            <person name="Marcet-Houben M."/>
            <person name="Nosek J."/>
            <person name="Gabaldon T."/>
        </authorList>
    </citation>
    <scope>NUCLEOTIDE SEQUENCE</scope>
    <source>
        <strain evidence="2">CBS6075</strain>
    </source>
</reference>
<dbReference type="AlphaFoldDB" id="A0A9P8T586"/>
<organism evidence="2 3">
    <name type="scientific">Ogataea philodendri</name>
    <dbReference type="NCBI Taxonomy" id="1378263"/>
    <lineage>
        <taxon>Eukaryota</taxon>
        <taxon>Fungi</taxon>
        <taxon>Dikarya</taxon>
        <taxon>Ascomycota</taxon>
        <taxon>Saccharomycotina</taxon>
        <taxon>Pichiomycetes</taxon>
        <taxon>Pichiales</taxon>
        <taxon>Pichiaceae</taxon>
        <taxon>Ogataea</taxon>
    </lineage>
</organism>
<reference evidence="2" key="2">
    <citation type="submission" date="2021-01" db="EMBL/GenBank/DDBJ databases">
        <authorList>
            <person name="Schikora-Tamarit M.A."/>
        </authorList>
    </citation>
    <scope>NUCLEOTIDE SEQUENCE</scope>
    <source>
        <strain evidence="2">CBS6075</strain>
    </source>
</reference>
<gene>
    <name evidence="2" type="ORF">OGAPHI_003538</name>
</gene>
<dbReference type="Proteomes" id="UP000769157">
    <property type="component" value="Unassembled WGS sequence"/>
</dbReference>
<sequence length="209" mass="24229">MWNISPGNYSQAIWIVSPTTYAINIHRRIESFYLKFDLTRQLMSSRWSSTITILFTYAFVFITIRQLILWAANLLGYERLDLKVLFPDKPVHCSHVYVSVNIYRMSRSKLEEPTLVLSRPVVYYIEFGPDDYSDPDLGTTLGFLRRKVLCLMKESKIVPQYVSNLDTLQTSELQFSKGKRTLEGDEQFLCQLEVNTGDSISCLILTETE</sequence>